<dbReference type="Gene3D" id="1.10.530.10">
    <property type="match status" value="1"/>
</dbReference>
<dbReference type="CDD" id="cd00442">
    <property type="entry name" value="Lyz-like"/>
    <property type="match status" value="1"/>
</dbReference>
<evidence type="ECO:0000256" key="1">
    <source>
        <dbReference type="SAM" id="SignalP"/>
    </source>
</evidence>
<dbReference type="PROSITE" id="PS51257">
    <property type="entry name" value="PROKAR_LIPOPROTEIN"/>
    <property type="match status" value="1"/>
</dbReference>
<sequence length="197" mass="22378">MFAYKFSRVLAISAVLALSACATAPRHINDVCAVFDQRDGWFNDWRSGAERAEQKYGIPVPVLMATVRKESGFKANAKPPRTKLFGFIPWKRPSSATGFSQALDGTWAQYKRETGNWSARRTNFADAVDFVGWYHSKTAEKYGVARNDTYNLYLAYYSGWSGYGRGNWKNNASLRRYARETDDMAKRYAAQMRQCSG</sequence>
<dbReference type="InterPro" id="IPR023346">
    <property type="entry name" value="Lysozyme-like_dom_sf"/>
</dbReference>
<dbReference type="AlphaFoldDB" id="A0A1V8RVX0"/>
<evidence type="ECO:0000313" key="3">
    <source>
        <dbReference type="EMBL" id="OQM77308.1"/>
    </source>
</evidence>
<dbReference type="RefSeq" id="WP_080917576.1">
    <property type="nucleotide sequence ID" value="NZ_MDET01000001.1"/>
</dbReference>
<evidence type="ECO:0000313" key="4">
    <source>
        <dbReference type="Proteomes" id="UP000191905"/>
    </source>
</evidence>
<dbReference type="OrthoDB" id="9789144at2"/>
<comment type="caution">
    <text evidence="3">The sequence shown here is derived from an EMBL/GenBank/DDBJ whole genome shotgun (WGS) entry which is preliminary data.</text>
</comment>
<organism evidence="3 4">
    <name type="scientific">Manganibacter manganicus</name>
    <dbReference type="NCBI Taxonomy" id="1873176"/>
    <lineage>
        <taxon>Bacteria</taxon>
        <taxon>Pseudomonadati</taxon>
        <taxon>Pseudomonadota</taxon>
        <taxon>Alphaproteobacteria</taxon>
        <taxon>Hyphomicrobiales</taxon>
        <taxon>Phyllobacteriaceae</taxon>
        <taxon>Manganibacter</taxon>
    </lineage>
</organism>
<dbReference type="EMBL" id="MDET01000001">
    <property type="protein sequence ID" value="OQM77308.1"/>
    <property type="molecule type" value="Genomic_DNA"/>
</dbReference>
<feature type="domain" description="Transglycosylase SLT" evidence="2">
    <location>
        <begin position="11"/>
        <end position="195"/>
    </location>
</feature>
<dbReference type="InterPro" id="IPR045795">
    <property type="entry name" value="SLT_4"/>
</dbReference>
<keyword evidence="4" id="KW-1185">Reference proteome</keyword>
<protein>
    <recommendedName>
        <fullName evidence="2">Transglycosylase SLT domain-containing protein</fullName>
    </recommendedName>
</protein>
<dbReference type="SUPFAM" id="SSF53955">
    <property type="entry name" value="Lysozyme-like"/>
    <property type="match status" value="1"/>
</dbReference>
<gene>
    <name evidence="3" type="ORF">BFN67_00190</name>
</gene>
<feature type="signal peptide" evidence="1">
    <location>
        <begin position="1"/>
        <end position="24"/>
    </location>
</feature>
<proteinExistence type="predicted"/>
<keyword evidence="1" id="KW-0732">Signal</keyword>
<feature type="chain" id="PRO_5012212727" description="Transglycosylase SLT domain-containing protein" evidence="1">
    <location>
        <begin position="25"/>
        <end position="197"/>
    </location>
</feature>
<dbReference type="STRING" id="1873176.BFN67_00190"/>
<name>A0A1V8RVX0_9HYPH</name>
<dbReference type="Proteomes" id="UP000191905">
    <property type="component" value="Unassembled WGS sequence"/>
</dbReference>
<accession>A0A1V8RVX0</accession>
<reference evidence="3 4" key="1">
    <citation type="journal article" date="2016" name="Int. J. Syst. Evol. Microbiol.">
        <title>Pseudaminobacter manganicus sp. nov., isolated from sludge of a manganese mine.</title>
        <authorList>
            <person name="Li J."/>
            <person name="Huang J."/>
            <person name="Liao S."/>
            <person name="Wang G."/>
        </authorList>
    </citation>
    <scope>NUCLEOTIDE SEQUENCE [LARGE SCALE GENOMIC DNA]</scope>
    <source>
        <strain evidence="3 4">JH-7</strain>
    </source>
</reference>
<dbReference type="Pfam" id="PF19489">
    <property type="entry name" value="SLT_4"/>
    <property type="match status" value="1"/>
</dbReference>
<evidence type="ECO:0000259" key="2">
    <source>
        <dbReference type="Pfam" id="PF19489"/>
    </source>
</evidence>